<gene>
    <name evidence="1" type="ORF">LCGC14_0817770</name>
</gene>
<protein>
    <submittedName>
        <fullName evidence="1">Uncharacterized protein</fullName>
    </submittedName>
</protein>
<comment type="caution">
    <text evidence="1">The sequence shown here is derived from an EMBL/GenBank/DDBJ whole genome shotgun (WGS) entry which is preliminary data.</text>
</comment>
<reference evidence="1" key="1">
    <citation type="journal article" date="2015" name="Nature">
        <title>Complex archaea that bridge the gap between prokaryotes and eukaryotes.</title>
        <authorList>
            <person name="Spang A."/>
            <person name="Saw J.H."/>
            <person name="Jorgensen S.L."/>
            <person name="Zaremba-Niedzwiedzka K."/>
            <person name="Martijn J."/>
            <person name="Lind A.E."/>
            <person name="van Eijk R."/>
            <person name="Schleper C."/>
            <person name="Guy L."/>
            <person name="Ettema T.J."/>
        </authorList>
    </citation>
    <scope>NUCLEOTIDE SEQUENCE</scope>
</reference>
<organism evidence="1">
    <name type="scientific">marine sediment metagenome</name>
    <dbReference type="NCBI Taxonomy" id="412755"/>
    <lineage>
        <taxon>unclassified sequences</taxon>
        <taxon>metagenomes</taxon>
        <taxon>ecological metagenomes</taxon>
    </lineage>
</organism>
<name>A0A0F9SS73_9ZZZZ</name>
<proteinExistence type="predicted"/>
<dbReference type="AlphaFoldDB" id="A0A0F9SS73"/>
<evidence type="ECO:0000313" key="1">
    <source>
        <dbReference type="EMBL" id="KKN32053.1"/>
    </source>
</evidence>
<dbReference type="EMBL" id="LAZR01002280">
    <property type="protein sequence ID" value="KKN32053.1"/>
    <property type="molecule type" value="Genomic_DNA"/>
</dbReference>
<accession>A0A0F9SS73</accession>
<sequence length="358" mass="40099">MKYRLAKILSPEDLSTTGTKVIDITMKDVISRIEVIFRTKNGDSGFDAHPAGNVSKIELVDGSEVLFSLSGRECQALNFYDHLLPADNHMTGSNGEWMRAAFCMDFGKYLWDQELGFDPKKFINPQLKVTWDEDVANTSCTENSMMIIAHLFDELTPTPDGFLMSKEMYTYTPAANAYEPVDLPTDYAIRRLLIGSHQESYTFTQMIAEIRLNEDNDKRVPFDITGDELFWQVKKRYPEYIENVYMAIATGGTTFRVTPAEDAVIVGSRTSVAAALYLIYQNGGKAYGVCETSDETIYMLCKGYIPHGYAPLDFGSAQDQDNWYNVSAIGSLGLRIKAGPSLGSNPTTQVITQQLRTY</sequence>